<evidence type="ECO:0000259" key="2">
    <source>
        <dbReference type="Pfam" id="PF04389"/>
    </source>
</evidence>
<dbReference type="EMBL" id="BLAU01000001">
    <property type="protein sequence ID" value="GET23230.1"/>
    <property type="molecule type" value="Genomic_DNA"/>
</dbReference>
<protein>
    <submittedName>
        <fullName evidence="4">Peptidase M28-like protein</fullName>
    </submittedName>
</protein>
<dbReference type="InterPro" id="IPR046450">
    <property type="entry name" value="PA_dom_sf"/>
</dbReference>
<evidence type="ECO:0000313" key="4">
    <source>
        <dbReference type="EMBL" id="PSK83685.1"/>
    </source>
</evidence>
<dbReference type="Proteomes" id="UP000240621">
    <property type="component" value="Unassembled WGS sequence"/>
</dbReference>
<dbReference type="SUPFAM" id="SSF52025">
    <property type="entry name" value="PA domain"/>
    <property type="match status" value="1"/>
</dbReference>
<evidence type="ECO:0000313" key="5">
    <source>
        <dbReference type="Proteomes" id="UP000240621"/>
    </source>
</evidence>
<reference evidence="3 6" key="2">
    <citation type="submission" date="2019-10" db="EMBL/GenBank/DDBJ databases">
        <title>Prolixibacter strains distinguished by the presence of nitrate reductase genes were adept at nitrate-dependent anaerobic corrosion of metallic iron and carbon steel.</title>
        <authorList>
            <person name="Iino T."/>
            <person name="Shono N."/>
            <person name="Ito K."/>
            <person name="Nakamura R."/>
            <person name="Sueoka K."/>
            <person name="Harayama S."/>
            <person name="Ohkuma M."/>
        </authorList>
    </citation>
    <scope>NUCLEOTIDE SEQUENCE [LARGE SCALE GENOMIC DNA]</scope>
    <source>
        <strain evidence="3 6">MIC1-1</strain>
    </source>
</reference>
<organism evidence="4 5">
    <name type="scientific">Prolixibacter denitrificans</name>
    <dbReference type="NCBI Taxonomy" id="1541063"/>
    <lineage>
        <taxon>Bacteria</taxon>
        <taxon>Pseudomonadati</taxon>
        <taxon>Bacteroidota</taxon>
        <taxon>Bacteroidia</taxon>
        <taxon>Marinilabiliales</taxon>
        <taxon>Prolixibacteraceae</taxon>
        <taxon>Prolixibacter</taxon>
    </lineage>
</organism>
<evidence type="ECO:0000313" key="6">
    <source>
        <dbReference type="Proteomes" id="UP000396862"/>
    </source>
</evidence>
<feature type="domain" description="Peptidase M28" evidence="2">
    <location>
        <begin position="267"/>
        <end position="467"/>
    </location>
</feature>
<proteinExistence type="predicted"/>
<dbReference type="Gene3D" id="3.40.630.10">
    <property type="entry name" value="Zn peptidases"/>
    <property type="match status" value="2"/>
</dbReference>
<dbReference type="SUPFAM" id="SSF53187">
    <property type="entry name" value="Zn-dependent exopeptidases"/>
    <property type="match status" value="1"/>
</dbReference>
<dbReference type="GO" id="GO:0008235">
    <property type="term" value="F:metalloexopeptidase activity"/>
    <property type="evidence" value="ECO:0007669"/>
    <property type="project" value="InterPro"/>
</dbReference>
<name>A0A2P8CFC5_9BACT</name>
<keyword evidence="6" id="KW-1185">Reference proteome</keyword>
<dbReference type="PANTHER" id="PTHR12147">
    <property type="entry name" value="METALLOPEPTIDASE M28 FAMILY MEMBER"/>
    <property type="match status" value="1"/>
</dbReference>
<dbReference type="InterPro" id="IPR007484">
    <property type="entry name" value="Peptidase_M28"/>
</dbReference>
<sequence length="493" mass="56362">MKQILIFFLVALSTQVYGQAVLDAERFSIDKNELKQTIKVLASDSMEGRLTGTLGQMKAARYIAGEFAKYGLSEAGDNGYFDDFKLVQYYRGETYLKTARNRKLDDFQETACMSREPIDEETELELVFGGNGTLEDLEQINVKNRMVLVFTKNLRSAYHIKAALEKRKAAGLILANPYNDKQFESIRRTFKNFMTRKRYTFADSEQLENNSIGFVEFIIPNMQIRHLMKMSARDLNQLIETKAIADCPVNTVRVKCERIVNRTTGRNVIGMLKGTSDTSIYIMAHYDHLGTDGRFYFRGSDDNASGVASMLELAKLFSGIPDLKYNLIFLATTGEEVGELGAKYQVKRADFEPGKVLINLNIDMVGRIDSQHIGKKAYLYSLGTDTQPKLAALFEKVDQRVPECSFDYTFNNSHDLTGYYMRSDQYQFYEKGIPAVMFFSGLHKDYHKPTDTPEKINYPLLQNRIFLIGQVILTLQRNESFSLEREQVQATHR</sequence>
<comment type="caution">
    <text evidence="4">The sequence shown here is derived from an EMBL/GenBank/DDBJ whole genome shotgun (WGS) entry which is preliminary data.</text>
</comment>
<feature type="chain" id="PRO_5015151729" evidence="1">
    <location>
        <begin position="19"/>
        <end position="493"/>
    </location>
</feature>
<dbReference type="PANTHER" id="PTHR12147:SF26">
    <property type="entry name" value="PEPTIDASE M28 DOMAIN-CONTAINING PROTEIN"/>
    <property type="match status" value="1"/>
</dbReference>
<feature type="signal peptide" evidence="1">
    <location>
        <begin position="1"/>
        <end position="18"/>
    </location>
</feature>
<dbReference type="Pfam" id="PF04389">
    <property type="entry name" value="Peptidase_M28"/>
    <property type="match status" value="1"/>
</dbReference>
<reference evidence="4 5" key="1">
    <citation type="submission" date="2018-03" db="EMBL/GenBank/DDBJ databases">
        <title>Genomic Encyclopedia of Archaeal and Bacterial Type Strains, Phase II (KMG-II): from individual species to whole genera.</title>
        <authorList>
            <person name="Goeker M."/>
        </authorList>
    </citation>
    <scope>NUCLEOTIDE SEQUENCE [LARGE SCALE GENOMIC DNA]</scope>
    <source>
        <strain evidence="4 5">DSM 27267</strain>
    </source>
</reference>
<dbReference type="InterPro" id="IPR045175">
    <property type="entry name" value="M28_fam"/>
</dbReference>
<dbReference type="OrthoDB" id="9764939at2"/>
<keyword evidence="1" id="KW-0732">Signal</keyword>
<evidence type="ECO:0000256" key="1">
    <source>
        <dbReference type="SAM" id="SignalP"/>
    </source>
</evidence>
<gene>
    <name evidence="4" type="ORF">CLV93_103100</name>
    <name evidence="3" type="ORF">JCM18694_34760</name>
</gene>
<dbReference type="RefSeq" id="WP_106541528.1">
    <property type="nucleotide sequence ID" value="NZ_BLAU01000001.1"/>
</dbReference>
<dbReference type="Proteomes" id="UP000396862">
    <property type="component" value="Unassembled WGS sequence"/>
</dbReference>
<accession>A0A2P8CFC5</accession>
<evidence type="ECO:0000313" key="3">
    <source>
        <dbReference type="EMBL" id="GET23230.1"/>
    </source>
</evidence>
<dbReference type="GO" id="GO:0006508">
    <property type="term" value="P:proteolysis"/>
    <property type="evidence" value="ECO:0007669"/>
    <property type="project" value="InterPro"/>
</dbReference>
<dbReference type="AlphaFoldDB" id="A0A2P8CFC5"/>
<dbReference type="EMBL" id="PYGC01000003">
    <property type="protein sequence ID" value="PSK83685.1"/>
    <property type="molecule type" value="Genomic_DNA"/>
</dbReference>